<gene>
    <name evidence="1" type="ORF">O6H91_04G124500</name>
</gene>
<protein>
    <submittedName>
        <fullName evidence="1">Uncharacterized protein</fullName>
    </submittedName>
</protein>
<evidence type="ECO:0000313" key="2">
    <source>
        <dbReference type="Proteomes" id="UP001162992"/>
    </source>
</evidence>
<dbReference type="Proteomes" id="UP001162992">
    <property type="component" value="Chromosome 4"/>
</dbReference>
<sequence>MMSHSQREEACRSEFWRRELVLVDLEDHKCTCVRVTDRTNEPASVSYRCHCFVSAPAVESTSLNMLPRVYSDQTPGSAKHLLRQKMIKYSGRTFQETKRNQRSRKAFYKMRKFMKPGALAQMRDIRKVARAPCTTIGRKRIIGADNEVESDKGSPDSRDLLALSPLMTPESSVQEFGPACPQRKKLLAPRTPMTHLTTAAALDCEAGQAEVNSVLETIPLDILVRIMCYLHHDQLKPVFHVCKRFRQAVVMARQIHFNYKTPSRERQESLSLITPKPDQQWPFLSLVGQPAPPNAPRHSSKPPQARIPLVEMRRITATLFRGSASQIPPRPPRMAIRSLTSHRVLFNEEELCQAVAQNSL</sequence>
<evidence type="ECO:0000313" key="1">
    <source>
        <dbReference type="EMBL" id="KAJ7560326.1"/>
    </source>
</evidence>
<name>A0ACC2E1C6_DIPCM</name>
<comment type="caution">
    <text evidence="1">The sequence shown here is derived from an EMBL/GenBank/DDBJ whole genome shotgun (WGS) entry which is preliminary data.</text>
</comment>
<organism evidence="1 2">
    <name type="scientific">Diphasiastrum complanatum</name>
    <name type="common">Issler's clubmoss</name>
    <name type="synonym">Lycopodium complanatum</name>
    <dbReference type="NCBI Taxonomy" id="34168"/>
    <lineage>
        <taxon>Eukaryota</taxon>
        <taxon>Viridiplantae</taxon>
        <taxon>Streptophyta</taxon>
        <taxon>Embryophyta</taxon>
        <taxon>Tracheophyta</taxon>
        <taxon>Lycopodiopsida</taxon>
        <taxon>Lycopodiales</taxon>
        <taxon>Lycopodiaceae</taxon>
        <taxon>Lycopodioideae</taxon>
        <taxon>Diphasiastrum</taxon>
    </lineage>
</organism>
<accession>A0ACC2E1C6</accession>
<dbReference type="EMBL" id="CM055095">
    <property type="protein sequence ID" value="KAJ7560326.1"/>
    <property type="molecule type" value="Genomic_DNA"/>
</dbReference>
<keyword evidence="2" id="KW-1185">Reference proteome</keyword>
<reference evidence="2" key="1">
    <citation type="journal article" date="2024" name="Proc. Natl. Acad. Sci. U.S.A.">
        <title>Extraordinary preservation of gene collinearity over three hundred million years revealed in homosporous lycophytes.</title>
        <authorList>
            <person name="Li C."/>
            <person name="Wickell D."/>
            <person name="Kuo L.Y."/>
            <person name="Chen X."/>
            <person name="Nie B."/>
            <person name="Liao X."/>
            <person name="Peng D."/>
            <person name="Ji J."/>
            <person name="Jenkins J."/>
            <person name="Williams M."/>
            <person name="Shu S."/>
            <person name="Plott C."/>
            <person name="Barry K."/>
            <person name="Rajasekar S."/>
            <person name="Grimwood J."/>
            <person name="Han X."/>
            <person name="Sun S."/>
            <person name="Hou Z."/>
            <person name="He W."/>
            <person name="Dai G."/>
            <person name="Sun C."/>
            <person name="Schmutz J."/>
            <person name="Leebens-Mack J.H."/>
            <person name="Li F.W."/>
            <person name="Wang L."/>
        </authorList>
    </citation>
    <scope>NUCLEOTIDE SEQUENCE [LARGE SCALE GENOMIC DNA]</scope>
    <source>
        <strain evidence="2">cv. PW_Plant_1</strain>
    </source>
</reference>
<proteinExistence type="predicted"/>